<sequence length="59" mass="6771">QGGWIMGNGTDHLLWAPLDELRRVYIPHFPVAIPGSMIHVDLSHFVYGTRWTDCRLPRA</sequence>
<protein>
    <submittedName>
        <fullName evidence="1">Uncharacterized protein</fullName>
    </submittedName>
</protein>
<dbReference type="OrthoDB" id="2615105at2759"/>
<dbReference type="Proteomes" id="UP000076738">
    <property type="component" value="Unassembled WGS sequence"/>
</dbReference>
<organism evidence="1 2">
    <name type="scientific">Calocera viscosa (strain TUFC12733)</name>
    <dbReference type="NCBI Taxonomy" id="1330018"/>
    <lineage>
        <taxon>Eukaryota</taxon>
        <taxon>Fungi</taxon>
        <taxon>Dikarya</taxon>
        <taxon>Basidiomycota</taxon>
        <taxon>Agaricomycotina</taxon>
        <taxon>Dacrymycetes</taxon>
        <taxon>Dacrymycetales</taxon>
        <taxon>Dacrymycetaceae</taxon>
        <taxon>Calocera</taxon>
    </lineage>
</organism>
<proteinExistence type="predicted"/>
<gene>
    <name evidence="1" type="ORF">CALVIDRAFT_491808</name>
</gene>
<evidence type="ECO:0000313" key="1">
    <source>
        <dbReference type="EMBL" id="KZO89411.1"/>
    </source>
</evidence>
<keyword evidence="2" id="KW-1185">Reference proteome</keyword>
<accession>A0A167FEF7</accession>
<dbReference type="AlphaFoldDB" id="A0A167FEF7"/>
<dbReference type="EMBL" id="KV417436">
    <property type="protein sequence ID" value="KZO89411.1"/>
    <property type="molecule type" value="Genomic_DNA"/>
</dbReference>
<evidence type="ECO:0000313" key="2">
    <source>
        <dbReference type="Proteomes" id="UP000076738"/>
    </source>
</evidence>
<feature type="non-terminal residue" evidence="1">
    <location>
        <position position="1"/>
    </location>
</feature>
<reference evidence="1 2" key="1">
    <citation type="journal article" date="2016" name="Mol. Biol. Evol.">
        <title>Comparative Genomics of Early-Diverging Mushroom-Forming Fungi Provides Insights into the Origins of Lignocellulose Decay Capabilities.</title>
        <authorList>
            <person name="Nagy L.G."/>
            <person name="Riley R."/>
            <person name="Tritt A."/>
            <person name="Adam C."/>
            <person name="Daum C."/>
            <person name="Floudas D."/>
            <person name="Sun H."/>
            <person name="Yadav J.S."/>
            <person name="Pangilinan J."/>
            <person name="Larsson K.H."/>
            <person name="Matsuura K."/>
            <person name="Barry K."/>
            <person name="Labutti K."/>
            <person name="Kuo R."/>
            <person name="Ohm R.A."/>
            <person name="Bhattacharya S.S."/>
            <person name="Shirouzu T."/>
            <person name="Yoshinaga Y."/>
            <person name="Martin F.M."/>
            <person name="Grigoriev I.V."/>
            <person name="Hibbett D.S."/>
        </authorList>
    </citation>
    <scope>NUCLEOTIDE SEQUENCE [LARGE SCALE GENOMIC DNA]</scope>
    <source>
        <strain evidence="1 2">TUFC12733</strain>
    </source>
</reference>
<name>A0A167FEF7_CALVF</name>